<dbReference type="OrthoDB" id="1855047at2759"/>
<organism evidence="2 3">
    <name type="scientific">Jatropha curcas</name>
    <name type="common">Barbados nut</name>
    <dbReference type="NCBI Taxonomy" id="180498"/>
    <lineage>
        <taxon>Eukaryota</taxon>
        <taxon>Viridiplantae</taxon>
        <taxon>Streptophyta</taxon>
        <taxon>Embryophyta</taxon>
        <taxon>Tracheophyta</taxon>
        <taxon>Spermatophyta</taxon>
        <taxon>Magnoliopsida</taxon>
        <taxon>eudicotyledons</taxon>
        <taxon>Gunneridae</taxon>
        <taxon>Pentapetalae</taxon>
        <taxon>rosids</taxon>
        <taxon>fabids</taxon>
        <taxon>Malpighiales</taxon>
        <taxon>Euphorbiaceae</taxon>
        <taxon>Crotonoideae</taxon>
        <taxon>Jatropheae</taxon>
        <taxon>Jatropha</taxon>
    </lineage>
</organism>
<dbReference type="EMBL" id="KK914382">
    <property type="protein sequence ID" value="KDP37778.1"/>
    <property type="molecule type" value="Genomic_DNA"/>
</dbReference>
<evidence type="ECO:0000313" key="2">
    <source>
        <dbReference type="EMBL" id="KDP37778.1"/>
    </source>
</evidence>
<proteinExistence type="predicted"/>
<dbReference type="KEGG" id="jcu:105634446"/>
<accession>A0A067KS32</accession>
<evidence type="ECO:0000313" key="3">
    <source>
        <dbReference type="Proteomes" id="UP000027138"/>
    </source>
</evidence>
<name>A0A067KS32_JATCU</name>
<keyword evidence="3" id="KW-1185">Reference proteome</keyword>
<sequence>MEREKQEVTLPVLSMVILILWLTMISPTKACPPQGTASACKDCVVDQMKYKCQSCIPILRCMARCLWNGASRSKCINRCDCNGCKPTLSDCKKCMSRCKCSCVALDR</sequence>
<dbReference type="AlphaFoldDB" id="A0A067KS32"/>
<reference evidence="2 3" key="1">
    <citation type="journal article" date="2014" name="PLoS ONE">
        <title>Global Analysis of Gene Expression Profiles in Physic Nut (Jatropha curcas L.) Seedlings Exposed to Salt Stress.</title>
        <authorList>
            <person name="Zhang L."/>
            <person name="Zhang C."/>
            <person name="Wu P."/>
            <person name="Chen Y."/>
            <person name="Li M."/>
            <person name="Jiang H."/>
            <person name="Wu G."/>
        </authorList>
    </citation>
    <scope>NUCLEOTIDE SEQUENCE [LARGE SCALE GENOMIC DNA]</scope>
    <source>
        <strain evidence="3">cv. GZQX0401</strain>
        <tissue evidence="2">Young leaves</tissue>
    </source>
</reference>
<protein>
    <submittedName>
        <fullName evidence="2">Uncharacterized protein</fullName>
    </submittedName>
</protein>
<dbReference type="Proteomes" id="UP000027138">
    <property type="component" value="Unassembled WGS sequence"/>
</dbReference>
<gene>
    <name evidence="2" type="ORF">JCGZ_06457</name>
</gene>
<keyword evidence="1" id="KW-0732">Signal</keyword>
<feature type="chain" id="PRO_5001643964" evidence="1">
    <location>
        <begin position="31"/>
        <end position="107"/>
    </location>
</feature>
<evidence type="ECO:0000256" key="1">
    <source>
        <dbReference type="SAM" id="SignalP"/>
    </source>
</evidence>
<feature type="signal peptide" evidence="1">
    <location>
        <begin position="1"/>
        <end position="30"/>
    </location>
</feature>